<gene>
    <name evidence="2" type="ORF">QT716_05585</name>
</gene>
<comment type="caution">
    <text evidence="2">The sequence shown here is derived from an EMBL/GenBank/DDBJ whole genome shotgun (WGS) entry which is preliminary data.</text>
</comment>
<dbReference type="RefSeq" id="WP_317935070.1">
    <property type="nucleotide sequence ID" value="NZ_JAUBDH010000003.1"/>
</dbReference>
<feature type="domain" description="N-acetyltransferase" evidence="1">
    <location>
        <begin position="9"/>
        <end position="171"/>
    </location>
</feature>
<reference evidence="2 3" key="1">
    <citation type="submission" date="2023-06" db="EMBL/GenBank/DDBJ databases">
        <title>Sporosarcina sp. nov., isolated from Korean traditional fermented seafood 'Jeotgal'.</title>
        <authorList>
            <person name="Yang A.-I."/>
            <person name="Shin N.-R."/>
        </authorList>
    </citation>
    <scope>NUCLEOTIDE SEQUENCE [LARGE SCALE GENOMIC DNA]</scope>
    <source>
        <strain evidence="2 3">KCTC3840</strain>
    </source>
</reference>
<sequence>MKASVDMNITYKIMSSLSFEDAHVLFNRGFEGYIIPMNLSFDAFVSRFGNTGLSPALSIVAYDGIEPIGFVLQGIKELDGQKISWNGGTGIIPKYRGRKLGGSLMAEAEQLIKEQNVTVATLESLSENKPAIALYERCGYKVEDNLLFLRGDNVLHSTLPSLEDYEILRMPADQLIGSNLFPAIVPWQTEASSISKIGGEAMMISKDGEIQGACLIRKKCEFGNKTESITLYQVMENGNEDALNKLLAHALEYDQPVQRTTYNFLKGNGHAVSSLLASGFENTSVSQVFMTKFF</sequence>
<proteinExistence type="predicted"/>
<organism evidence="2 3">
    <name type="scientific">Sporosarcina aquimarina</name>
    <dbReference type="NCBI Taxonomy" id="114975"/>
    <lineage>
        <taxon>Bacteria</taxon>
        <taxon>Bacillati</taxon>
        <taxon>Bacillota</taxon>
        <taxon>Bacilli</taxon>
        <taxon>Bacillales</taxon>
        <taxon>Caryophanaceae</taxon>
        <taxon>Sporosarcina</taxon>
    </lineage>
</organism>
<dbReference type="PROSITE" id="PS51186">
    <property type="entry name" value="GNAT"/>
    <property type="match status" value="1"/>
</dbReference>
<evidence type="ECO:0000259" key="1">
    <source>
        <dbReference type="PROSITE" id="PS51186"/>
    </source>
</evidence>
<evidence type="ECO:0000313" key="3">
    <source>
        <dbReference type="Proteomes" id="UP001280629"/>
    </source>
</evidence>
<dbReference type="InterPro" id="IPR016181">
    <property type="entry name" value="Acyl_CoA_acyltransferase"/>
</dbReference>
<dbReference type="Gene3D" id="3.40.630.30">
    <property type="match status" value="1"/>
</dbReference>
<dbReference type="EMBL" id="JAUBDH010000003">
    <property type="protein sequence ID" value="MDW0109525.1"/>
    <property type="molecule type" value="Genomic_DNA"/>
</dbReference>
<dbReference type="SUPFAM" id="SSF55729">
    <property type="entry name" value="Acyl-CoA N-acyltransferases (Nat)"/>
    <property type="match status" value="1"/>
</dbReference>
<evidence type="ECO:0000313" key="2">
    <source>
        <dbReference type="EMBL" id="MDW0109525.1"/>
    </source>
</evidence>
<dbReference type="Pfam" id="PF00583">
    <property type="entry name" value="Acetyltransf_1"/>
    <property type="match status" value="1"/>
</dbReference>
<dbReference type="InterPro" id="IPR000182">
    <property type="entry name" value="GNAT_dom"/>
</dbReference>
<name>A0ABU4FZJ6_9BACL</name>
<dbReference type="Proteomes" id="UP001280629">
    <property type="component" value="Unassembled WGS sequence"/>
</dbReference>
<accession>A0ABU4FZJ6</accession>
<keyword evidence="3" id="KW-1185">Reference proteome</keyword>
<protein>
    <submittedName>
        <fullName evidence="2">GNAT family N-acetyltransferase</fullName>
    </submittedName>
</protein>
<dbReference type="CDD" id="cd04301">
    <property type="entry name" value="NAT_SF"/>
    <property type="match status" value="1"/>
</dbReference>